<gene>
    <name evidence="2" type="ORF">AAFF_G00273620</name>
</gene>
<accession>A0AAD7WSL7</accession>
<dbReference type="EMBL" id="JAINUG010000038">
    <property type="protein sequence ID" value="KAJ8407505.1"/>
    <property type="molecule type" value="Genomic_DNA"/>
</dbReference>
<keyword evidence="3" id="KW-1185">Reference proteome</keyword>
<evidence type="ECO:0000313" key="3">
    <source>
        <dbReference type="Proteomes" id="UP001221898"/>
    </source>
</evidence>
<sequence length="127" mass="13369">MLGAVVLHGDASTPSDSSEHVAPARARGANGGKPTPSVPSELCERDGVRDGVGSLSTGQKYNLEKRAADAVQSELRECAAKTRFNHFSPERRSLSVNTPAAAALNRATHARELSGKCQTPEIAGTRF</sequence>
<evidence type="ECO:0000256" key="1">
    <source>
        <dbReference type="SAM" id="MobiDB-lite"/>
    </source>
</evidence>
<evidence type="ECO:0000313" key="2">
    <source>
        <dbReference type="EMBL" id="KAJ8407505.1"/>
    </source>
</evidence>
<comment type="caution">
    <text evidence="2">The sequence shown here is derived from an EMBL/GenBank/DDBJ whole genome shotgun (WGS) entry which is preliminary data.</text>
</comment>
<reference evidence="2" key="1">
    <citation type="journal article" date="2023" name="Science">
        <title>Genome structures resolve the early diversification of teleost fishes.</title>
        <authorList>
            <person name="Parey E."/>
            <person name="Louis A."/>
            <person name="Montfort J."/>
            <person name="Bouchez O."/>
            <person name="Roques C."/>
            <person name="Iampietro C."/>
            <person name="Lluch J."/>
            <person name="Castinel A."/>
            <person name="Donnadieu C."/>
            <person name="Desvignes T."/>
            <person name="Floi Bucao C."/>
            <person name="Jouanno E."/>
            <person name="Wen M."/>
            <person name="Mejri S."/>
            <person name="Dirks R."/>
            <person name="Jansen H."/>
            <person name="Henkel C."/>
            <person name="Chen W.J."/>
            <person name="Zahm M."/>
            <person name="Cabau C."/>
            <person name="Klopp C."/>
            <person name="Thompson A.W."/>
            <person name="Robinson-Rechavi M."/>
            <person name="Braasch I."/>
            <person name="Lecointre G."/>
            <person name="Bobe J."/>
            <person name="Postlethwait J.H."/>
            <person name="Berthelot C."/>
            <person name="Roest Crollius H."/>
            <person name="Guiguen Y."/>
        </authorList>
    </citation>
    <scope>NUCLEOTIDE SEQUENCE</scope>
    <source>
        <strain evidence="2">NC1722</strain>
    </source>
</reference>
<feature type="region of interest" description="Disordered" evidence="1">
    <location>
        <begin position="1"/>
        <end position="56"/>
    </location>
</feature>
<dbReference type="Proteomes" id="UP001221898">
    <property type="component" value="Unassembled WGS sequence"/>
</dbReference>
<organism evidence="2 3">
    <name type="scientific">Aldrovandia affinis</name>
    <dbReference type="NCBI Taxonomy" id="143900"/>
    <lineage>
        <taxon>Eukaryota</taxon>
        <taxon>Metazoa</taxon>
        <taxon>Chordata</taxon>
        <taxon>Craniata</taxon>
        <taxon>Vertebrata</taxon>
        <taxon>Euteleostomi</taxon>
        <taxon>Actinopterygii</taxon>
        <taxon>Neopterygii</taxon>
        <taxon>Teleostei</taxon>
        <taxon>Notacanthiformes</taxon>
        <taxon>Halosauridae</taxon>
        <taxon>Aldrovandia</taxon>
    </lineage>
</organism>
<protein>
    <submittedName>
        <fullName evidence="2">Uncharacterized protein</fullName>
    </submittedName>
</protein>
<name>A0AAD7WSL7_9TELE</name>
<dbReference type="AlphaFoldDB" id="A0AAD7WSL7"/>
<proteinExistence type="predicted"/>